<protein>
    <recommendedName>
        <fullName evidence="3">YtpA</fullName>
    </recommendedName>
</protein>
<proteinExistence type="predicted"/>
<sequence>MSIRADFQPTIDEFISNLESFATGSYLKEDEKEFWEAPFDAAALPDLRTIVEKLFDDLDALPDDPDGPTLAAVINRSIEELGTFNRKNADAILEPEEKEELTELIYNASAATGADDEALSQLPELDF</sequence>
<dbReference type="Proteomes" id="UP000250197">
    <property type="component" value="Chromosome"/>
</dbReference>
<dbReference type="EMBL" id="CP021252">
    <property type="protein sequence ID" value="ART21311.1"/>
    <property type="molecule type" value="Genomic_DNA"/>
</dbReference>
<organism evidence="1 2">
    <name type="scientific">Corynebacterium striatum</name>
    <dbReference type="NCBI Taxonomy" id="43770"/>
    <lineage>
        <taxon>Bacteria</taxon>
        <taxon>Bacillati</taxon>
        <taxon>Actinomycetota</taxon>
        <taxon>Actinomycetes</taxon>
        <taxon>Mycobacteriales</taxon>
        <taxon>Corynebacteriaceae</taxon>
        <taxon>Corynebacterium</taxon>
    </lineage>
</organism>
<evidence type="ECO:0008006" key="3">
    <source>
        <dbReference type="Google" id="ProtNLM"/>
    </source>
</evidence>
<dbReference type="RefSeq" id="WP_086891405.1">
    <property type="nucleotide sequence ID" value="NZ_CP021252.1"/>
</dbReference>
<dbReference type="KEGG" id="cstr:CBE89_07255"/>
<evidence type="ECO:0000313" key="1">
    <source>
        <dbReference type="EMBL" id="ART21311.1"/>
    </source>
</evidence>
<dbReference type="AlphaFoldDB" id="A0A2Z2J409"/>
<gene>
    <name evidence="1" type="ORF">CBE89_07255</name>
</gene>
<evidence type="ECO:0000313" key="2">
    <source>
        <dbReference type="Proteomes" id="UP000250197"/>
    </source>
</evidence>
<reference evidence="1 2" key="1">
    <citation type="submission" date="2017-05" db="EMBL/GenBank/DDBJ databases">
        <title>Complete genome sequence of Corynebacterium striatum KC-Na-1 isolated from Neophocaena asiaeorientalis in Korea.</title>
        <authorList>
            <person name="Kim J.H."/>
            <person name="Lee K."/>
        </authorList>
    </citation>
    <scope>NUCLEOTIDE SEQUENCE [LARGE SCALE GENOMIC DNA]</scope>
    <source>
        <strain evidence="1 2">KC-Na-01</strain>
    </source>
</reference>
<name>A0A2Z2J409_CORST</name>
<accession>A0A2Z2J409</accession>